<evidence type="ECO:0000256" key="1">
    <source>
        <dbReference type="PROSITE-ProRule" id="PRU00023"/>
    </source>
</evidence>
<sequence length="639" mass="72362">MKFFTGAVARHNRFYGIYLTLLMLAVAPAVQAFDLDLAKIKWWQVSRGIVLDEPETATLQIKPFPLPGLEQLPARIVLSQYRGLFYLNAYQDAQYQQRIYKSPPLPLFSPEELRACVSPDDPIQVSDNWPPSDQLEVGLSLTPLSFNCISPDWQLSQRYLLIDQRYPQQPMLAVSHRRDLTQMDFTPLQPIATEIEQQWLYALQRFPAWFRPFSSGAGPITFNAYSPPATADDVWARFRELHEQLRKAKDKAPGIRQVEDFFAAHDFRTIAQDHSEYPGLLNDIAYWTSEAGQLKTARPWLLEVLRREPGRMPTYLNLADLDWAQFEQRPLDNIHQGRAIERYRLYCGMRLQRQLSVPPRVLQRLGLKSANPQACQGFWPLVAAVDAGDDAEVRRLLASGVSGEVMADDGRSALLHALDAPNLEIARLLLAHGAHTSGQYKWTTLALQAMERDLKDSPDLNQGGRLKFLLEAGVAIDEQNSRGYTPLMQLAEQKRNLEGFTWLLQHPQNLELRTVDDNETALYRAFWGNNYAAMRQLIEAGANLNLNYGRGTCSNHQPGGQNLLTFVADKTSADDKSPTVSQQETLDMFTLLLEKGADPNAGQRCEKNGRALLLGILARKKREDMLKVLQRFDQAPPAA</sequence>
<proteinExistence type="predicted"/>
<dbReference type="AlphaFoldDB" id="A0A3G7TYS3"/>
<gene>
    <name evidence="2" type="ORF">C4K04_6453</name>
</gene>
<dbReference type="PROSITE" id="PS50088">
    <property type="entry name" value="ANK_REPEAT"/>
    <property type="match status" value="1"/>
</dbReference>
<name>A0A3G7TYS3_9PSED</name>
<reference evidence="2 3" key="1">
    <citation type="submission" date="2018-03" db="EMBL/GenBank/DDBJ databases">
        <title>Diversity of phytobeneficial traits revealed by whole-genome analysis of worldwide-isolated phenazine-producing Pseudomonas spp.</title>
        <authorList>
            <person name="Biessy A."/>
            <person name="Novinscak A."/>
            <person name="Blom J."/>
            <person name="Leger G."/>
            <person name="Thomashow L.S."/>
            <person name="Cazorla F.M."/>
            <person name="Josic D."/>
            <person name="Filion M."/>
        </authorList>
    </citation>
    <scope>NUCLEOTIDE SEQUENCE [LARGE SCALE GENOMIC DNA]</scope>
    <source>
        <strain evidence="2 3">B25</strain>
    </source>
</reference>
<evidence type="ECO:0000313" key="2">
    <source>
        <dbReference type="EMBL" id="AZE52081.1"/>
    </source>
</evidence>
<keyword evidence="1" id="KW-0040">ANK repeat</keyword>
<protein>
    <submittedName>
        <fullName evidence="2">Uncharacterized protein</fullName>
    </submittedName>
</protein>
<dbReference type="RefSeq" id="WP_124322891.1">
    <property type="nucleotide sequence ID" value="NZ_CP027753.1"/>
</dbReference>
<feature type="repeat" description="ANK" evidence="1">
    <location>
        <begin position="409"/>
        <end position="441"/>
    </location>
</feature>
<dbReference type="EMBL" id="CP027753">
    <property type="protein sequence ID" value="AZE52081.1"/>
    <property type="molecule type" value="Genomic_DNA"/>
</dbReference>
<dbReference type="InterPro" id="IPR036770">
    <property type="entry name" value="Ankyrin_rpt-contain_sf"/>
</dbReference>
<evidence type="ECO:0000313" key="3">
    <source>
        <dbReference type="Proteomes" id="UP000268048"/>
    </source>
</evidence>
<dbReference type="InterPro" id="IPR002110">
    <property type="entry name" value="Ankyrin_rpt"/>
</dbReference>
<dbReference type="SUPFAM" id="SSF48403">
    <property type="entry name" value="Ankyrin repeat"/>
    <property type="match status" value="1"/>
</dbReference>
<dbReference type="Proteomes" id="UP000268048">
    <property type="component" value="Chromosome"/>
</dbReference>
<accession>A0A3G7TYS3</accession>
<dbReference type="PANTHER" id="PTHR24133:SF40">
    <property type="entry name" value="ANKYRIN REPEAT DOMAIN 44"/>
    <property type="match status" value="1"/>
</dbReference>
<dbReference type="Gene3D" id="1.25.40.20">
    <property type="entry name" value="Ankyrin repeat-containing domain"/>
    <property type="match status" value="2"/>
</dbReference>
<dbReference type="Pfam" id="PF12796">
    <property type="entry name" value="Ank_2"/>
    <property type="match status" value="1"/>
</dbReference>
<dbReference type="PANTHER" id="PTHR24133">
    <property type="entry name" value="ANKYRIN DOMAIN-CONTAINING"/>
    <property type="match status" value="1"/>
</dbReference>
<dbReference type="InterPro" id="IPR052391">
    <property type="entry name" value="E3_Ligase-Neurotoxin"/>
</dbReference>
<organism evidence="2 3">
    <name type="scientific">Pseudomonas chlororaphis</name>
    <dbReference type="NCBI Taxonomy" id="587753"/>
    <lineage>
        <taxon>Bacteria</taxon>
        <taxon>Pseudomonadati</taxon>
        <taxon>Pseudomonadota</taxon>
        <taxon>Gammaproteobacteria</taxon>
        <taxon>Pseudomonadales</taxon>
        <taxon>Pseudomonadaceae</taxon>
        <taxon>Pseudomonas</taxon>
    </lineage>
</organism>
<dbReference type="SMART" id="SM00248">
    <property type="entry name" value="ANK"/>
    <property type="match status" value="5"/>
</dbReference>